<dbReference type="InterPro" id="IPR036396">
    <property type="entry name" value="Cyt_P450_sf"/>
</dbReference>
<evidence type="ECO:0000313" key="3">
    <source>
        <dbReference type="EMBL" id="MBP2326444.1"/>
    </source>
</evidence>
<dbReference type="PANTHER" id="PTHR46696:SF1">
    <property type="entry name" value="CYTOCHROME P450 YJIB-RELATED"/>
    <property type="match status" value="1"/>
</dbReference>
<keyword evidence="2" id="KW-0560">Oxidoreductase</keyword>
<comment type="similarity">
    <text evidence="1 2">Belongs to the cytochrome P450 family.</text>
</comment>
<dbReference type="InterPro" id="IPR002397">
    <property type="entry name" value="Cyt_P450_B"/>
</dbReference>
<keyword evidence="2" id="KW-0479">Metal-binding</keyword>
<dbReference type="CDD" id="cd20625">
    <property type="entry name" value="CYP164-like"/>
    <property type="match status" value="1"/>
</dbReference>
<dbReference type="PROSITE" id="PS00086">
    <property type="entry name" value="CYTOCHROME_P450"/>
    <property type="match status" value="1"/>
</dbReference>
<evidence type="ECO:0000313" key="4">
    <source>
        <dbReference type="Proteomes" id="UP001519332"/>
    </source>
</evidence>
<dbReference type="Pfam" id="PF00067">
    <property type="entry name" value="p450"/>
    <property type="match status" value="1"/>
</dbReference>
<reference evidence="3 4" key="1">
    <citation type="submission" date="2021-03" db="EMBL/GenBank/DDBJ databases">
        <title>Sequencing the genomes of 1000 actinobacteria strains.</title>
        <authorList>
            <person name="Klenk H.-P."/>
        </authorList>
    </citation>
    <scope>NUCLEOTIDE SEQUENCE [LARGE SCALE GENOMIC DNA]</scope>
    <source>
        <strain evidence="3 4">DSM 46670</strain>
    </source>
</reference>
<dbReference type="Gene3D" id="1.10.630.10">
    <property type="entry name" value="Cytochrome P450"/>
    <property type="match status" value="1"/>
</dbReference>
<dbReference type="InterPro" id="IPR001128">
    <property type="entry name" value="Cyt_P450"/>
</dbReference>
<keyword evidence="2" id="KW-0408">Iron</keyword>
<dbReference type="PRINTS" id="PR00359">
    <property type="entry name" value="BP450"/>
</dbReference>
<comment type="caution">
    <text evidence="3">The sequence shown here is derived from an EMBL/GenBank/DDBJ whole genome shotgun (WGS) entry which is preliminary data.</text>
</comment>
<sequence>MTVVDTAADVVAELLTEEGQENPYPCYARLREIAPVYYSEAFGNYLVTRHDDCDSVLVSSDIGKADAKWADTAIPDWRDRPTSRYLFASMLRLNPPDHSRVRGLVNSAFSERRVATMRPQIESIVDNVLDGLEDAAGNGSVVDFMKVVSYPMTVAIMGDLVGVSARDNERCRDWTGRIARILDPDISAEDLAASDTATTEIQDHFAELIRQRTAAPRNDIVSALIGVRAQDGDRLSVDEMQSTLALLFLAGLDTSALTIGTGVATFLDHPDQIAVLRANPVLSTVTDEVIRWDTAAQVAHRRVLRDTVIGGTPLAEGSTISVMLGAANRDPVRFENPDTFDITRPKPRNLGFGAGAHFCIGSAVARLEGSVFFPKLFQRFPKLAKAGKPVRRNTLAIRGFRQLPVSIT</sequence>
<evidence type="ECO:0000256" key="1">
    <source>
        <dbReference type="ARBA" id="ARBA00010617"/>
    </source>
</evidence>
<proteinExistence type="inferred from homology"/>
<dbReference type="Proteomes" id="UP001519332">
    <property type="component" value="Unassembled WGS sequence"/>
</dbReference>
<protein>
    <submittedName>
        <fullName evidence="3">Cytochrome P450</fullName>
    </submittedName>
</protein>
<accession>A0ABS4TPW3</accession>
<keyword evidence="2" id="KW-0503">Monooxygenase</keyword>
<dbReference type="SUPFAM" id="SSF48264">
    <property type="entry name" value="Cytochrome P450"/>
    <property type="match status" value="1"/>
</dbReference>
<dbReference type="EMBL" id="JAGINW010000001">
    <property type="protein sequence ID" value="MBP2326444.1"/>
    <property type="molecule type" value="Genomic_DNA"/>
</dbReference>
<organism evidence="3 4">
    <name type="scientific">Kibdelosporangium banguiense</name>
    <dbReference type="NCBI Taxonomy" id="1365924"/>
    <lineage>
        <taxon>Bacteria</taxon>
        <taxon>Bacillati</taxon>
        <taxon>Actinomycetota</taxon>
        <taxon>Actinomycetes</taxon>
        <taxon>Pseudonocardiales</taxon>
        <taxon>Pseudonocardiaceae</taxon>
        <taxon>Kibdelosporangium</taxon>
    </lineage>
</organism>
<evidence type="ECO:0000256" key="2">
    <source>
        <dbReference type="RuleBase" id="RU000461"/>
    </source>
</evidence>
<keyword evidence="2" id="KW-0349">Heme</keyword>
<dbReference type="InterPro" id="IPR017972">
    <property type="entry name" value="Cyt_P450_CS"/>
</dbReference>
<keyword evidence="4" id="KW-1185">Reference proteome</keyword>
<gene>
    <name evidence="3" type="ORF">JOF56_006829</name>
</gene>
<name>A0ABS4TPW3_9PSEU</name>
<dbReference type="RefSeq" id="WP_209643507.1">
    <property type="nucleotide sequence ID" value="NZ_JAGINW010000001.1"/>
</dbReference>
<dbReference type="PANTHER" id="PTHR46696">
    <property type="entry name" value="P450, PUTATIVE (EUROFUNG)-RELATED"/>
    <property type="match status" value="1"/>
</dbReference>